<keyword evidence="1 3" id="KW-0689">Ribosomal protein</keyword>
<evidence type="ECO:0000313" key="6">
    <source>
        <dbReference type="Proteomes" id="UP000185812"/>
    </source>
</evidence>
<dbReference type="AlphaFoldDB" id="A0A1M6PN54"/>
<evidence type="ECO:0000256" key="1">
    <source>
        <dbReference type="ARBA" id="ARBA00022980"/>
    </source>
</evidence>
<dbReference type="RefSeq" id="WP_072714089.1">
    <property type="nucleotide sequence ID" value="NZ_FRAU01000001.1"/>
</dbReference>
<dbReference type="GO" id="GO:0006412">
    <property type="term" value="P:translation"/>
    <property type="evidence" value="ECO:0007669"/>
    <property type="project" value="UniProtKB-UniRule"/>
</dbReference>
<feature type="region of interest" description="Disordered" evidence="4">
    <location>
        <begin position="142"/>
        <end position="209"/>
    </location>
</feature>
<sequence length="209" mass="23336">MAVRIRLRRLGRRNLPIFAIVAADARAPRDGRFIEDLGRYYPLHEPATVELKADRVLYWLERGAQPTETVRSILRREGILLALHLRRKGKSEEEIQQAVAEHRARQYEKLRKKAKPTVAQLKQAALEEERRRVAELEAELARKQAEAEAKAREEAERKAQEEAAEAAADAETEAPEAAAETATPEGGEAAVASEPEASAEADDQEEKAS</sequence>
<comment type="similarity">
    <text evidence="3">Belongs to the bacterial ribosomal protein bS16 family.</text>
</comment>
<feature type="compositionally biased region" description="Acidic residues" evidence="4">
    <location>
        <begin position="162"/>
        <end position="174"/>
    </location>
</feature>
<dbReference type="InterPro" id="IPR023803">
    <property type="entry name" value="Ribosomal_bS16_dom_sf"/>
</dbReference>
<dbReference type="InterPro" id="IPR000307">
    <property type="entry name" value="Ribosomal_bS16"/>
</dbReference>
<dbReference type="PANTHER" id="PTHR12919">
    <property type="entry name" value="30S RIBOSOMAL PROTEIN S16"/>
    <property type="match status" value="1"/>
</dbReference>
<feature type="compositionally biased region" description="Acidic residues" evidence="4">
    <location>
        <begin position="197"/>
        <end position="209"/>
    </location>
</feature>
<proteinExistence type="inferred from homology"/>
<organism evidence="5 6">
    <name type="scientific">Rhodothermus profundi</name>
    <dbReference type="NCBI Taxonomy" id="633813"/>
    <lineage>
        <taxon>Bacteria</taxon>
        <taxon>Pseudomonadati</taxon>
        <taxon>Rhodothermota</taxon>
        <taxon>Rhodothermia</taxon>
        <taxon>Rhodothermales</taxon>
        <taxon>Rhodothermaceae</taxon>
        <taxon>Rhodothermus</taxon>
    </lineage>
</organism>
<dbReference type="EMBL" id="FRAU01000001">
    <property type="protein sequence ID" value="SHK09318.1"/>
    <property type="molecule type" value="Genomic_DNA"/>
</dbReference>
<dbReference type="OrthoDB" id="9807878at2"/>
<keyword evidence="6" id="KW-1185">Reference proteome</keyword>
<name>A0A1M6PN54_9BACT</name>
<dbReference type="STRING" id="633813.SAMN04488087_0250"/>
<dbReference type="NCBIfam" id="TIGR00002">
    <property type="entry name" value="S16"/>
    <property type="match status" value="1"/>
</dbReference>
<dbReference type="HAMAP" id="MF_00385">
    <property type="entry name" value="Ribosomal_bS16"/>
    <property type="match status" value="1"/>
</dbReference>
<dbReference type="GO" id="GO:0015935">
    <property type="term" value="C:small ribosomal subunit"/>
    <property type="evidence" value="ECO:0007669"/>
    <property type="project" value="TreeGrafter"/>
</dbReference>
<dbReference type="PANTHER" id="PTHR12919:SF20">
    <property type="entry name" value="SMALL RIBOSOMAL SUBUNIT PROTEIN BS16M"/>
    <property type="match status" value="1"/>
</dbReference>
<evidence type="ECO:0000256" key="2">
    <source>
        <dbReference type="ARBA" id="ARBA00023274"/>
    </source>
</evidence>
<gene>
    <name evidence="3" type="primary">rpsP</name>
    <name evidence="5" type="ORF">SAMN04488087_0250</name>
</gene>
<feature type="compositionally biased region" description="Low complexity" evidence="4">
    <location>
        <begin position="175"/>
        <end position="196"/>
    </location>
</feature>
<accession>A0A1M6PN54</accession>
<dbReference type="Proteomes" id="UP000185812">
    <property type="component" value="Unassembled WGS sequence"/>
</dbReference>
<evidence type="ECO:0000256" key="3">
    <source>
        <dbReference type="HAMAP-Rule" id="MF_00385"/>
    </source>
</evidence>
<dbReference type="GO" id="GO:0003735">
    <property type="term" value="F:structural constituent of ribosome"/>
    <property type="evidence" value="ECO:0007669"/>
    <property type="project" value="InterPro"/>
</dbReference>
<protein>
    <recommendedName>
        <fullName evidence="3">Small ribosomal subunit protein bS16</fullName>
    </recommendedName>
</protein>
<keyword evidence="2 3" id="KW-0687">Ribonucleoprotein</keyword>
<evidence type="ECO:0000313" key="5">
    <source>
        <dbReference type="EMBL" id="SHK09318.1"/>
    </source>
</evidence>
<dbReference type="Gene3D" id="3.30.1320.10">
    <property type="match status" value="1"/>
</dbReference>
<feature type="compositionally biased region" description="Basic and acidic residues" evidence="4">
    <location>
        <begin position="142"/>
        <end position="161"/>
    </location>
</feature>
<dbReference type="GO" id="GO:0005737">
    <property type="term" value="C:cytoplasm"/>
    <property type="evidence" value="ECO:0007669"/>
    <property type="project" value="UniProtKB-ARBA"/>
</dbReference>
<dbReference type="SUPFAM" id="SSF54565">
    <property type="entry name" value="Ribosomal protein S16"/>
    <property type="match status" value="1"/>
</dbReference>
<evidence type="ECO:0000256" key="4">
    <source>
        <dbReference type="SAM" id="MobiDB-lite"/>
    </source>
</evidence>
<dbReference type="Pfam" id="PF00886">
    <property type="entry name" value="Ribosomal_S16"/>
    <property type="match status" value="1"/>
</dbReference>
<reference evidence="6" key="1">
    <citation type="submission" date="2016-11" db="EMBL/GenBank/DDBJ databases">
        <authorList>
            <person name="Varghese N."/>
            <person name="Submissions S."/>
        </authorList>
    </citation>
    <scope>NUCLEOTIDE SEQUENCE [LARGE SCALE GENOMIC DNA]</scope>
    <source>
        <strain evidence="6">DSM 22212</strain>
    </source>
</reference>